<protein>
    <recommendedName>
        <fullName evidence="4">Secreted protein</fullName>
    </recommendedName>
</protein>
<keyword evidence="3" id="KW-1185">Reference proteome</keyword>
<keyword evidence="1" id="KW-0812">Transmembrane</keyword>
<gene>
    <name evidence="2" type="ORF">OG814_35215</name>
</gene>
<evidence type="ECO:0008006" key="4">
    <source>
        <dbReference type="Google" id="ProtNLM"/>
    </source>
</evidence>
<accession>A0ABZ1LJG0</accession>
<feature type="transmembrane region" description="Helical" evidence="1">
    <location>
        <begin position="12"/>
        <end position="30"/>
    </location>
</feature>
<dbReference type="EMBL" id="CP108188">
    <property type="protein sequence ID" value="WTR74165.1"/>
    <property type="molecule type" value="Genomic_DNA"/>
</dbReference>
<evidence type="ECO:0000256" key="1">
    <source>
        <dbReference type="SAM" id="Phobius"/>
    </source>
</evidence>
<keyword evidence="1" id="KW-1133">Transmembrane helix</keyword>
<dbReference type="Proteomes" id="UP001622594">
    <property type="component" value="Chromosome"/>
</dbReference>
<sequence>MSPTRFASEHRWIYIGAIVILVGMAIAGLIKYSTVKRDTQTAAKANQLSEDLVAAGYPAPDTETVEYVLGTDGGAVCEDPGSALTTALQRIQQLTNGATGPGMRPIIADTKAIGAERIVLQVYCPEKVDDFDEAVDELKTDDTVRR</sequence>
<organism evidence="2 3">
    <name type="scientific">Streptomyces zaomyceticus</name>
    <dbReference type="NCBI Taxonomy" id="68286"/>
    <lineage>
        <taxon>Bacteria</taxon>
        <taxon>Bacillati</taxon>
        <taxon>Actinomycetota</taxon>
        <taxon>Actinomycetes</taxon>
        <taxon>Kitasatosporales</taxon>
        <taxon>Streptomycetaceae</taxon>
        <taxon>Streptomyces</taxon>
    </lineage>
</organism>
<evidence type="ECO:0000313" key="3">
    <source>
        <dbReference type="Proteomes" id="UP001622594"/>
    </source>
</evidence>
<evidence type="ECO:0000313" key="2">
    <source>
        <dbReference type="EMBL" id="WTR74165.1"/>
    </source>
</evidence>
<name>A0ABZ1LJG0_9ACTN</name>
<keyword evidence="1" id="KW-0472">Membrane</keyword>
<reference evidence="2 3" key="1">
    <citation type="submission" date="2022-10" db="EMBL/GenBank/DDBJ databases">
        <title>The complete genomes of actinobacterial strains from the NBC collection.</title>
        <authorList>
            <person name="Joergensen T.S."/>
            <person name="Alvarez Arevalo M."/>
            <person name="Sterndorff E.B."/>
            <person name="Faurdal D."/>
            <person name="Vuksanovic O."/>
            <person name="Mourched A.-S."/>
            <person name="Charusanti P."/>
            <person name="Shaw S."/>
            <person name="Blin K."/>
            <person name="Weber T."/>
        </authorList>
    </citation>
    <scope>NUCLEOTIDE SEQUENCE [LARGE SCALE GENOMIC DNA]</scope>
    <source>
        <strain evidence="2 3">NBC_00123</strain>
    </source>
</reference>
<dbReference type="RefSeq" id="WP_327160433.1">
    <property type="nucleotide sequence ID" value="NZ_CP108062.1"/>
</dbReference>
<proteinExistence type="predicted"/>